<keyword evidence="7 8" id="KW-0407">Ion channel</keyword>
<dbReference type="Gene3D" id="1.10.287.70">
    <property type="match status" value="2"/>
</dbReference>
<reference evidence="12 13" key="1">
    <citation type="journal article" date="2004" name="Science">
        <title>The genome of the diatom Thalassiosira pseudonana: ecology, evolution, and metabolism.</title>
        <authorList>
            <person name="Armbrust E.V."/>
            <person name="Berges J.A."/>
            <person name="Bowler C."/>
            <person name="Green B.R."/>
            <person name="Martinez D."/>
            <person name="Putnam N.H."/>
            <person name="Zhou S."/>
            <person name="Allen A.E."/>
            <person name="Apt K.E."/>
            <person name="Bechner M."/>
            <person name="Brzezinski M.A."/>
            <person name="Chaal B.K."/>
            <person name="Chiovitti A."/>
            <person name="Davis A.K."/>
            <person name="Demarest M.S."/>
            <person name="Detter J.C."/>
            <person name="Glavina T."/>
            <person name="Goodstein D."/>
            <person name="Hadi M.Z."/>
            <person name="Hellsten U."/>
            <person name="Hildebrand M."/>
            <person name="Jenkins B.D."/>
            <person name="Jurka J."/>
            <person name="Kapitonov V.V."/>
            <person name="Kroger N."/>
            <person name="Lau W.W."/>
            <person name="Lane T.W."/>
            <person name="Larimer F.W."/>
            <person name="Lippmeier J.C."/>
            <person name="Lucas S."/>
            <person name="Medina M."/>
            <person name="Montsant A."/>
            <person name="Obornik M."/>
            <person name="Parker M.S."/>
            <person name="Palenik B."/>
            <person name="Pazour G.J."/>
            <person name="Richardson P.M."/>
            <person name="Rynearson T.A."/>
            <person name="Saito M.A."/>
            <person name="Schwartz D.C."/>
            <person name="Thamatrakoln K."/>
            <person name="Valentin K."/>
            <person name="Vardi A."/>
            <person name="Wilkerson F.P."/>
            <person name="Rokhsar D.S."/>
        </authorList>
    </citation>
    <scope>NUCLEOTIDE SEQUENCE [LARGE SCALE GENOMIC DNA]</scope>
    <source>
        <strain evidence="12 13">CCMP1335</strain>
    </source>
</reference>
<dbReference type="AlphaFoldDB" id="B8C8T1"/>
<keyword evidence="5 8" id="KW-0406">Ion transport</keyword>
<dbReference type="PRINTS" id="PR01333">
    <property type="entry name" value="2POREKCHANEL"/>
</dbReference>
<feature type="region of interest" description="Disordered" evidence="9">
    <location>
        <begin position="507"/>
        <end position="543"/>
    </location>
</feature>
<dbReference type="InParanoid" id="B8C8T1"/>
<evidence type="ECO:0000256" key="3">
    <source>
        <dbReference type="ARBA" id="ARBA00022692"/>
    </source>
</evidence>
<keyword evidence="2 8" id="KW-0813">Transport</keyword>
<feature type="region of interest" description="Disordered" evidence="9">
    <location>
        <begin position="1"/>
        <end position="34"/>
    </location>
</feature>
<dbReference type="SUPFAM" id="SSF81324">
    <property type="entry name" value="Voltage-gated potassium channels"/>
    <property type="match status" value="2"/>
</dbReference>
<dbReference type="HOGENOM" id="CLU_266433_0_0_1"/>
<dbReference type="PaxDb" id="35128-Thaps8576"/>
<dbReference type="GO" id="GO:0022841">
    <property type="term" value="F:potassium ion leak channel activity"/>
    <property type="evidence" value="ECO:0000318"/>
    <property type="project" value="GO_Central"/>
</dbReference>
<feature type="region of interest" description="Disordered" evidence="9">
    <location>
        <begin position="776"/>
        <end position="817"/>
    </location>
</feature>
<keyword evidence="4 10" id="KW-1133">Transmembrane helix</keyword>
<dbReference type="GO" id="GO:0005886">
    <property type="term" value="C:plasma membrane"/>
    <property type="evidence" value="ECO:0000318"/>
    <property type="project" value="GO_Central"/>
</dbReference>
<feature type="domain" description="Potassium channel" evidence="11">
    <location>
        <begin position="932"/>
        <end position="990"/>
    </location>
</feature>
<feature type="compositionally biased region" description="Low complexity" evidence="9">
    <location>
        <begin position="893"/>
        <end position="904"/>
    </location>
</feature>
<evidence type="ECO:0000256" key="7">
    <source>
        <dbReference type="ARBA" id="ARBA00023303"/>
    </source>
</evidence>
<feature type="compositionally biased region" description="Low complexity" evidence="9">
    <location>
        <begin position="280"/>
        <end position="290"/>
    </location>
</feature>
<feature type="region of interest" description="Disordered" evidence="9">
    <location>
        <begin position="280"/>
        <end position="302"/>
    </location>
</feature>
<feature type="region of interest" description="Disordered" evidence="9">
    <location>
        <begin position="47"/>
        <end position="82"/>
    </location>
</feature>
<feature type="compositionally biased region" description="Low complexity" evidence="9">
    <location>
        <begin position="400"/>
        <end position="412"/>
    </location>
</feature>
<keyword evidence="3 8" id="KW-0812">Transmembrane</keyword>
<evidence type="ECO:0000256" key="6">
    <source>
        <dbReference type="ARBA" id="ARBA00023136"/>
    </source>
</evidence>
<dbReference type="RefSeq" id="XP_002292921.1">
    <property type="nucleotide sequence ID" value="XM_002292885.1"/>
</dbReference>
<evidence type="ECO:0000256" key="2">
    <source>
        <dbReference type="ARBA" id="ARBA00022448"/>
    </source>
</evidence>
<feature type="compositionally biased region" description="Low complexity" evidence="9">
    <location>
        <begin position="522"/>
        <end position="536"/>
    </location>
</feature>
<dbReference type="KEGG" id="tps:THAPSDRAFT_8576"/>
<feature type="compositionally biased region" description="Polar residues" evidence="9">
    <location>
        <begin position="370"/>
        <end position="387"/>
    </location>
</feature>
<dbReference type="PANTHER" id="PTHR11003:SF330">
    <property type="entry name" value="POTASSIUM CHANNEL DOMAIN-CONTAINING PROTEIN"/>
    <property type="match status" value="1"/>
</dbReference>
<dbReference type="GeneID" id="7449334"/>
<feature type="domain" description="Potassium channel" evidence="11">
    <location>
        <begin position="636"/>
        <end position="703"/>
    </location>
</feature>
<keyword evidence="13" id="KW-1185">Reference proteome</keyword>
<dbReference type="GO" id="GO:0071805">
    <property type="term" value="P:potassium ion transmembrane transport"/>
    <property type="evidence" value="ECO:0000318"/>
    <property type="project" value="GO_Central"/>
</dbReference>
<accession>B8C8T1</accession>
<evidence type="ECO:0000313" key="12">
    <source>
        <dbReference type="EMBL" id="EED90117.1"/>
    </source>
</evidence>
<sequence length="1244" mass="137123">MSNDNGNNESDPSFDYFLSDPSMSEEEAELGSSHADYRKKMIYRQRLSAAGRNTHPVPRSPEEWDAMSAEAGNTSLSSSNVSPSLPRFKIQFDASSASERSLNNIQEKGDDIIPTKQSGSHLFGEVRKKIKAAVESASAQSPRLPFSRLHSETSDITDKSPFDGGFFESALLPPSSAVASPQTGKSSDAGGGGGGGGGRRMQSKLPYARADAAPDEIPQLPFLDNQHVREHEQTGMISLSSFDDSILGTKLVSEQSGGESSSSIMVLTNESSDQSFCRPITISTSKSSDSPSKKTARKKRLRFSKYNQPPVHRRTRSGDHVAANLMNSGREDWIGMNLDNLPLPGVGGVYDDEDDSTLPMKKDEDVPRNPSKQTTSLFAYGSTNNPHEVSDMTGWGEGFSVGSSGSPVSPSSHVERRRNLDHRSNSDEAFHSADSSGLSSVVHQHAHASSFDQNIHKVWDGVNTVRYVPDITNAPILPQPRQHHHISWNLQRGGSFKGSIGSSDIMYNTLIPESPRGDNESDYSTGSSASASSPSYVDDDDKSFNSKRRSLEFQKLKLESPSVQSRDTKFDKIMERVTNVLDKPLYRERTKQNTVTDDTKYPTFICPNCRTEQRAFIDVTTAAGSFESPLGYVAVYLALYLVSSLFVFGLEEGWPPLDCVYFSVITLTTAGLGDLVPTTDSAKIVCACFIYFGVATIGLLLGSLLAGSLDDASKKDAHDAQVRDCPNCSRLEKMRVRNMAMNAKSAQDKSFLRQPYTHAPTSERYEMDEGYEELGEAFNSSSSSGDVSADKELESDVGLDVNNFESESSLPYGDGKNISLDNPDASFERKRLHTRHMSFDIKGGNQLFGTMPIRRRNSAEFQSKTIDETTPFLDTPFRPANTTPSDARLFDESSSASTSSDSSSFHPTKPMSRLRAAKYVILTLKQALLNSVLIIIVGSVGFYFIEDMTAVNSFYFTTVLLTSVGYGDIVPQTDFGKLFATIYAIVAGTILFHNMTLISMIPLELRKRRIEHTVLGQFGNQLTDDELHELSTGRLINRLKLATNRPDGLDECTREMFSLAMLVRLGRITEDDVKATFAGQTTSPLMPLHFLLELATAFRRLDVGNYGTLNSRTIIEGELMRRRAMSYKNLADAAAMNPSSQNIWPQQNRSFSHDDSLAFSQAAVNHNHNPYNYVVQSPNPFMNPIITPNGSMGGRWQSVDSLYSSSRMDPDVQLSPSFDFEAYERWSQGWHHYDSLSSNRGGGY</sequence>
<name>B8C8T1_THAPS</name>
<feature type="transmembrane region" description="Helical" evidence="10">
    <location>
        <begin position="630"/>
        <end position="650"/>
    </location>
</feature>
<dbReference type="PANTHER" id="PTHR11003">
    <property type="entry name" value="POTASSIUM CHANNEL, SUBFAMILY K"/>
    <property type="match status" value="1"/>
</dbReference>
<feature type="transmembrane region" description="Helical" evidence="10">
    <location>
        <begin position="657"/>
        <end position="676"/>
    </location>
</feature>
<evidence type="ECO:0000256" key="10">
    <source>
        <dbReference type="SAM" id="Phobius"/>
    </source>
</evidence>
<feature type="transmembrane region" description="Helical" evidence="10">
    <location>
        <begin position="978"/>
        <end position="1001"/>
    </location>
</feature>
<evidence type="ECO:0000256" key="1">
    <source>
        <dbReference type="ARBA" id="ARBA00004141"/>
    </source>
</evidence>
<organism evidence="12 13">
    <name type="scientific">Thalassiosira pseudonana</name>
    <name type="common">Marine diatom</name>
    <name type="synonym">Cyclotella nana</name>
    <dbReference type="NCBI Taxonomy" id="35128"/>
    <lineage>
        <taxon>Eukaryota</taxon>
        <taxon>Sar</taxon>
        <taxon>Stramenopiles</taxon>
        <taxon>Ochrophyta</taxon>
        <taxon>Bacillariophyta</taxon>
        <taxon>Coscinodiscophyceae</taxon>
        <taxon>Thalassiosirophycidae</taxon>
        <taxon>Thalassiosirales</taxon>
        <taxon>Thalassiosiraceae</taxon>
        <taxon>Thalassiosira</taxon>
    </lineage>
</organism>
<feature type="region of interest" description="Disordered" evidence="9">
    <location>
        <begin position="352"/>
        <end position="437"/>
    </location>
</feature>
<feature type="compositionally biased region" description="Low complexity" evidence="9">
    <location>
        <begin position="169"/>
        <end position="181"/>
    </location>
</feature>
<dbReference type="Proteomes" id="UP000001449">
    <property type="component" value="Chromosome 10"/>
</dbReference>
<protein>
    <recommendedName>
        <fullName evidence="11">Potassium channel domain-containing protein</fullName>
    </recommendedName>
</protein>
<evidence type="ECO:0000256" key="4">
    <source>
        <dbReference type="ARBA" id="ARBA00022989"/>
    </source>
</evidence>
<evidence type="ECO:0000256" key="5">
    <source>
        <dbReference type="ARBA" id="ARBA00023065"/>
    </source>
</evidence>
<reference evidence="12 13" key="2">
    <citation type="journal article" date="2008" name="Nature">
        <title>The Phaeodactylum genome reveals the evolutionary history of diatom genomes.</title>
        <authorList>
            <person name="Bowler C."/>
            <person name="Allen A.E."/>
            <person name="Badger J.H."/>
            <person name="Grimwood J."/>
            <person name="Jabbari K."/>
            <person name="Kuo A."/>
            <person name="Maheswari U."/>
            <person name="Martens C."/>
            <person name="Maumus F."/>
            <person name="Otillar R.P."/>
            <person name="Rayko E."/>
            <person name="Salamov A."/>
            <person name="Vandepoele K."/>
            <person name="Beszteri B."/>
            <person name="Gruber A."/>
            <person name="Heijde M."/>
            <person name="Katinka M."/>
            <person name="Mock T."/>
            <person name="Valentin K."/>
            <person name="Verret F."/>
            <person name="Berges J.A."/>
            <person name="Brownlee C."/>
            <person name="Cadoret J.P."/>
            <person name="Chiovitti A."/>
            <person name="Choi C.J."/>
            <person name="Coesel S."/>
            <person name="De Martino A."/>
            <person name="Detter J.C."/>
            <person name="Durkin C."/>
            <person name="Falciatore A."/>
            <person name="Fournet J."/>
            <person name="Haruta M."/>
            <person name="Huysman M.J."/>
            <person name="Jenkins B.D."/>
            <person name="Jiroutova K."/>
            <person name="Jorgensen R.E."/>
            <person name="Joubert Y."/>
            <person name="Kaplan A."/>
            <person name="Kroger N."/>
            <person name="Kroth P.G."/>
            <person name="La Roche J."/>
            <person name="Lindquist E."/>
            <person name="Lommer M."/>
            <person name="Martin-Jezequel V."/>
            <person name="Lopez P.J."/>
            <person name="Lucas S."/>
            <person name="Mangogna M."/>
            <person name="McGinnis K."/>
            <person name="Medlin L.K."/>
            <person name="Montsant A."/>
            <person name="Oudot-Le Secq M.P."/>
            <person name="Napoli C."/>
            <person name="Obornik M."/>
            <person name="Parker M.S."/>
            <person name="Petit J.L."/>
            <person name="Porcel B.M."/>
            <person name="Poulsen N."/>
            <person name="Robison M."/>
            <person name="Rychlewski L."/>
            <person name="Rynearson T.A."/>
            <person name="Schmutz J."/>
            <person name="Shapiro H."/>
            <person name="Siaut M."/>
            <person name="Stanley M."/>
            <person name="Sussman M.R."/>
            <person name="Taylor A.R."/>
            <person name="Vardi A."/>
            <person name="von Dassow P."/>
            <person name="Vyverman W."/>
            <person name="Willis A."/>
            <person name="Wyrwicz L.S."/>
            <person name="Rokhsar D.S."/>
            <person name="Weissenbach J."/>
            <person name="Armbrust E.V."/>
            <person name="Green B.R."/>
            <person name="Van de Peer Y."/>
            <person name="Grigoriev I.V."/>
        </authorList>
    </citation>
    <scope>NUCLEOTIDE SEQUENCE [LARGE SCALE GENOMIC DNA]</scope>
    <source>
        <strain evidence="12 13">CCMP1335</strain>
    </source>
</reference>
<gene>
    <name evidence="12" type="ORF">THAPSDRAFT_8576</name>
</gene>
<feature type="transmembrane region" description="Helical" evidence="10">
    <location>
        <begin position="682"/>
        <end position="706"/>
    </location>
</feature>
<dbReference type="InterPro" id="IPR013099">
    <property type="entry name" value="K_chnl_dom"/>
</dbReference>
<dbReference type="GO" id="GO:0015271">
    <property type="term" value="F:outward rectifier potassium channel activity"/>
    <property type="evidence" value="ECO:0000318"/>
    <property type="project" value="GO_Central"/>
</dbReference>
<proteinExistence type="inferred from homology"/>
<evidence type="ECO:0000313" key="13">
    <source>
        <dbReference type="Proteomes" id="UP000001449"/>
    </source>
</evidence>
<feature type="compositionally biased region" description="Gly residues" evidence="9">
    <location>
        <begin position="189"/>
        <end position="199"/>
    </location>
</feature>
<feature type="compositionally biased region" description="Basic and acidic residues" evidence="9">
    <location>
        <begin position="413"/>
        <end position="431"/>
    </location>
</feature>
<evidence type="ECO:0000259" key="11">
    <source>
        <dbReference type="Pfam" id="PF07885"/>
    </source>
</evidence>
<dbReference type="Pfam" id="PF07885">
    <property type="entry name" value="Ion_trans_2"/>
    <property type="match status" value="2"/>
</dbReference>
<feature type="region of interest" description="Disordered" evidence="9">
    <location>
        <begin position="872"/>
        <end position="909"/>
    </location>
</feature>
<keyword evidence="6 10" id="KW-0472">Membrane</keyword>
<feature type="compositionally biased region" description="Polar residues" evidence="9">
    <location>
        <begin position="1"/>
        <end position="11"/>
    </location>
</feature>
<dbReference type="EMBL" id="CM000646">
    <property type="protein sequence ID" value="EED90117.1"/>
    <property type="molecule type" value="Genomic_DNA"/>
</dbReference>
<feature type="region of interest" description="Disordered" evidence="9">
    <location>
        <begin position="134"/>
        <end position="207"/>
    </location>
</feature>
<comment type="similarity">
    <text evidence="8">Belongs to the two pore domain potassium channel (TC 1.A.1.8) family.</text>
</comment>
<comment type="subcellular location">
    <subcellularLocation>
        <location evidence="1">Membrane</location>
        <topology evidence="1">Multi-pass membrane protein</topology>
    </subcellularLocation>
</comment>
<dbReference type="eggNOG" id="ENOG502SGK1">
    <property type="taxonomic scope" value="Eukaryota"/>
</dbReference>
<dbReference type="InterPro" id="IPR003280">
    <property type="entry name" value="2pore_dom_K_chnl"/>
</dbReference>
<dbReference type="OMA" id="QIAPSHE"/>
<feature type="transmembrane region" description="Helical" evidence="10">
    <location>
        <begin position="919"/>
        <end position="945"/>
    </location>
</feature>
<evidence type="ECO:0000256" key="9">
    <source>
        <dbReference type="SAM" id="MobiDB-lite"/>
    </source>
</evidence>
<feature type="compositionally biased region" description="Basic and acidic residues" evidence="9">
    <location>
        <begin position="149"/>
        <end position="161"/>
    </location>
</feature>
<evidence type="ECO:0000256" key="8">
    <source>
        <dbReference type="RuleBase" id="RU003857"/>
    </source>
</evidence>